<dbReference type="AlphaFoldDB" id="A0A127Q7C5"/>
<gene>
    <name evidence="8" type="ORF">CPter91_3600</name>
</gene>
<dbReference type="EMBL" id="CP013234">
    <property type="protein sequence ID" value="AMP05921.1"/>
    <property type="molecule type" value="Genomic_DNA"/>
</dbReference>
<comment type="catalytic activity">
    <reaction evidence="1 6">
        <text>a beta-lactam + H2O = a substituted beta-amino acid</text>
        <dbReference type="Rhea" id="RHEA:20401"/>
        <dbReference type="ChEBI" id="CHEBI:15377"/>
        <dbReference type="ChEBI" id="CHEBI:35627"/>
        <dbReference type="ChEBI" id="CHEBI:140347"/>
        <dbReference type="EC" id="3.5.2.6"/>
    </reaction>
</comment>
<name>A0A127Q7C5_9BURK</name>
<dbReference type="InterPro" id="IPR000871">
    <property type="entry name" value="Beta-lactam_class-A"/>
</dbReference>
<dbReference type="Pfam" id="PF13354">
    <property type="entry name" value="Beta-lactamase2"/>
    <property type="match status" value="1"/>
</dbReference>
<dbReference type="PANTHER" id="PTHR35333">
    <property type="entry name" value="BETA-LACTAMASE"/>
    <property type="match status" value="1"/>
</dbReference>
<dbReference type="Gene3D" id="3.40.710.10">
    <property type="entry name" value="DD-peptidase/beta-lactamase superfamily"/>
    <property type="match status" value="1"/>
</dbReference>
<dbReference type="GO" id="GO:0008800">
    <property type="term" value="F:beta-lactamase activity"/>
    <property type="evidence" value="ECO:0007669"/>
    <property type="project" value="UniProtKB-UniRule"/>
</dbReference>
<dbReference type="PRINTS" id="PR00118">
    <property type="entry name" value="BLACTAMASEA"/>
</dbReference>
<evidence type="ECO:0000256" key="5">
    <source>
        <dbReference type="ARBA" id="ARBA00023251"/>
    </source>
</evidence>
<dbReference type="InterPro" id="IPR012338">
    <property type="entry name" value="Beta-lactam/transpept-like"/>
</dbReference>
<accession>A0A127Q7C5</accession>
<organism evidence="8 9">
    <name type="scientific">Collimonas pratensis</name>
    <dbReference type="NCBI Taxonomy" id="279113"/>
    <lineage>
        <taxon>Bacteria</taxon>
        <taxon>Pseudomonadati</taxon>
        <taxon>Pseudomonadota</taxon>
        <taxon>Betaproteobacteria</taxon>
        <taxon>Burkholderiales</taxon>
        <taxon>Oxalobacteraceae</taxon>
        <taxon>Collimonas</taxon>
    </lineage>
</organism>
<feature type="domain" description="Beta-lactamase class A catalytic" evidence="7">
    <location>
        <begin position="55"/>
        <end position="269"/>
    </location>
</feature>
<sequence>MNRRQFAGNLGMAFGTLAIGAWTQKSWGITNTPSAHPVVEQLRQIEAKSGGRLGVAIFDSHSGQTYAYRGGERFPMCSTFKLLASAFVLKRVDQGKEQLTRRIRYQKADLVPYSPVTEHHTGAGGMTVAELCEAAITQSDNTAANLLLHSFGGPAQLTAYMRASGDKMTRLDRIEPHLNEAAPGDPRDTTTPSAMVSSLREILLGGNLSGTSRQQLTDWLLVNKTGDKRLRALLPSGWRVADKTGTGDQGTANDIGMLLSPDGAPLLVASYLTGTPGPAAARDAVHAQVGRLAASLVTQQS</sequence>
<comment type="similarity">
    <text evidence="2 6">Belongs to the class-A beta-lactamase family.</text>
</comment>
<dbReference type="PATRIC" id="fig|279113.9.peg.3570"/>
<evidence type="ECO:0000313" key="9">
    <source>
        <dbReference type="Proteomes" id="UP000074561"/>
    </source>
</evidence>
<dbReference type="EC" id="3.5.2.6" evidence="3 6"/>
<dbReference type="NCBIfam" id="NF033103">
    <property type="entry name" value="bla_class_A"/>
    <property type="match status" value="1"/>
</dbReference>
<dbReference type="PROSITE" id="PS00146">
    <property type="entry name" value="BETA_LACTAMASE_A"/>
    <property type="match status" value="1"/>
</dbReference>
<keyword evidence="4 6" id="KW-0378">Hydrolase</keyword>
<evidence type="ECO:0000256" key="4">
    <source>
        <dbReference type="ARBA" id="ARBA00022801"/>
    </source>
</evidence>
<evidence type="ECO:0000256" key="2">
    <source>
        <dbReference type="ARBA" id="ARBA00009009"/>
    </source>
</evidence>
<dbReference type="InterPro" id="IPR023650">
    <property type="entry name" value="Beta-lactam_class-A_AS"/>
</dbReference>
<evidence type="ECO:0000259" key="7">
    <source>
        <dbReference type="Pfam" id="PF13354"/>
    </source>
</evidence>
<evidence type="ECO:0000313" key="8">
    <source>
        <dbReference type="EMBL" id="AMP05921.1"/>
    </source>
</evidence>
<dbReference type="OrthoDB" id="9784149at2"/>
<dbReference type="GO" id="GO:0046677">
    <property type="term" value="P:response to antibiotic"/>
    <property type="evidence" value="ECO:0007669"/>
    <property type="project" value="UniProtKB-UniRule"/>
</dbReference>
<dbReference type="Proteomes" id="UP000074561">
    <property type="component" value="Chromosome"/>
</dbReference>
<keyword evidence="5 6" id="KW-0046">Antibiotic resistance</keyword>
<evidence type="ECO:0000256" key="1">
    <source>
        <dbReference type="ARBA" id="ARBA00001526"/>
    </source>
</evidence>
<dbReference type="RefSeq" id="WP_061942134.1">
    <property type="nucleotide sequence ID" value="NZ_CP013234.1"/>
</dbReference>
<evidence type="ECO:0000256" key="3">
    <source>
        <dbReference type="ARBA" id="ARBA00012865"/>
    </source>
</evidence>
<evidence type="ECO:0000256" key="6">
    <source>
        <dbReference type="RuleBase" id="RU361140"/>
    </source>
</evidence>
<proteinExistence type="inferred from homology"/>
<dbReference type="PANTHER" id="PTHR35333:SF3">
    <property type="entry name" value="BETA-LACTAMASE-TYPE TRANSPEPTIDASE FOLD CONTAINING PROTEIN"/>
    <property type="match status" value="1"/>
</dbReference>
<reference evidence="8 9" key="1">
    <citation type="submission" date="2015-11" db="EMBL/GenBank/DDBJ databases">
        <title>Exploring the genomic traits of fungus-feeding bacterial genus Collimonas.</title>
        <authorList>
            <person name="Song C."/>
            <person name="Schmidt R."/>
            <person name="de Jager V."/>
            <person name="Krzyzanowska D."/>
            <person name="Jongedijk E."/>
            <person name="Cankar K."/>
            <person name="Beekwilder J."/>
            <person name="van Veen A."/>
            <person name="de Boer W."/>
            <person name="van Veen J.A."/>
            <person name="Garbeva P."/>
        </authorList>
    </citation>
    <scope>NUCLEOTIDE SEQUENCE [LARGE SCALE GENOMIC DNA]</scope>
    <source>
        <strain evidence="8 9">Ter91</strain>
    </source>
</reference>
<dbReference type="InterPro" id="IPR045155">
    <property type="entry name" value="Beta-lactam_cat"/>
</dbReference>
<dbReference type="KEGG" id="cpra:CPter91_3600"/>
<dbReference type="STRING" id="279113.CPter91_3600"/>
<protein>
    <recommendedName>
        <fullName evidence="3 6">Beta-lactamase</fullName>
        <ecNumber evidence="3 6">3.5.2.6</ecNumber>
    </recommendedName>
</protein>
<dbReference type="GO" id="GO:0030655">
    <property type="term" value="P:beta-lactam antibiotic catabolic process"/>
    <property type="evidence" value="ECO:0007669"/>
    <property type="project" value="InterPro"/>
</dbReference>
<dbReference type="SUPFAM" id="SSF56601">
    <property type="entry name" value="beta-lactamase/transpeptidase-like"/>
    <property type="match status" value="1"/>
</dbReference>